<protein>
    <submittedName>
        <fullName evidence="2">Uncharacterized protein</fullName>
    </submittedName>
</protein>
<sequence length="107" mass="12979">MLETNDSKNSRELFDKINIKLQIIQEPLINFEDQIKQLAKEHYKIIEIIKDKYEGFREIIEEATPDSMVYKRLENLFKYGFIKNKFLNNKQKIQKIMRLIKDNTKIK</sequence>
<name>A0A914KVP9_MELIC</name>
<dbReference type="Proteomes" id="UP000887563">
    <property type="component" value="Unplaced"/>
</dbReference>
<accession>A0A914KVP9</accession>
<dbReference type="AlphaFoldDB" id="A0A914KVP9"/>
<keyword evidence="1" id="KW-1185">Reference proteome</keyword>
<dbReference type="WBParaSite" id="Minc3s00108g04798">
    <property type="protein sequence ID" value="Minc3s00108g04798"/>
    <property type="gene ID" value="Minc3s00108g04798"/>
</dbReference>
<proteinExistence type="predicted"/>
<organism evidence="1 2">
    <name type="scientific">Meloidogyne incognita</name>
    <name type="common">Southern root-knot nematode worm</name>
    <name type="synonym">Oxyuris incognita</name>
    <dbReference type="NCBI Taxonomy" id="6306"/>
    <lineage>
        <taxon>Eukaryota</taxon>
        <taxon>Metazoa</taxon>
        <taxon>Ecdysozoa</taxon>
        <taxon>Nematoda</taxon>
        <taxon>Chromadorea</taxon>
        <taxon>Rhabditida</taxon>
        <taxon>Tylenchina</taxon>
        <taxon>Tylenchomorpha</taxon>
        <taxon>Tylenchoidea</taxon>
        <taxon>Meloidogynidae</taxon>
        <taxon>Meloidogyninae</taxon>
        <taxon>Meloidogyne</taxon>
        <taxon>Meloidogyne incognita group</taxon>
    </lineage>
</organism>
<evidence type="ECO:0000313" key="1">
    <source>
        <dbReference type="Proteomes" id="UP000887563"/>
    </source>
</evidence>
<evidence type="ECO:0000313" key="2">
    <source>
        <dbReference type="WBParaSite" id="Minc3s00108g04798"/>
    </source>
</evidence>
<reference evidence="2" key="1">
    <citation type="submission" date="2022-11" db="UniProtKB">
        <authorList>
            <consortium name="WormBaseParasite"/>
        </authorList>
    </citation>
    <scope>IDENTIFICATION</scope>
</reference>